<organism evidence="1 2">
    <name type="scientific">Choristoneura fumiferana</name>
    <name type="common">Spruce budworm moth</name>
    <name type="synonym">Archips fumiferana</name>
    <dbReference type="NCBI Taxonomy" id="7141"/>
    <lineage>
        <taxon>Eukaryota</taxon>
        <taxon>Metazoa</taxon>
        <taxon>Ecdysozoa</taxon>
        <taxon>Arthropoda</taxon>
        <taxon>Hexapoda</taxon>
        <taxon>Insecta</taxon>
        <taxon>Pterygota</taxon>
        <taxon>Neoptera</taxon>
        <taxon>Endopterygota</taxon>
        <taxon>Lepidoptera</taxon>
        <taxon>Glossata</taxon>
        <taxon>Ditrysia</taxon>
        <taxon>Tortricoidea</taxon>
        <taxon>Tortricidae</taxon>
        <taxon>Tortricinae</taxon>
        <taxon>Choristoneura</taxon>
    </lineage>
</organism>
<reference evidence="1 2" key="1">
    <citation type="journal article" date="2022" name="Genome Biol. Evol.">
        <title>The Spruce Budworm Genome: Reconstructing the Evolutionary History of Antifreeze Proteins.</title>
        <authorList>
            <person name="Beliveau C."/>
            <person name="Gagne P."/>
            <person name="Picq S."/>
            <person name="Vernygora O."/>
            <person name="Keeling C.I."/>
            <person name="Pinkney K."/>
            <person name="Doucet D."/>
            <person name="Wen F."/>
            <person name="Johnston J.S."/>
            <person name="Maaroufi H."/>
            <person name="Boyle B."/>
            <person name="Laroche J."/>
            <person name="Dewar K."/>
            <person name="Juretic N."/>
            <person name="Blackburn G."/>
            <person name="Nisole A."/>
            <person name="Brunet B."/>
            <person name="Brandao M."/>
            <person name="Lumley L."/>
            <person name="Duan J."/>
            <person name="Quan G."/>
            <person name="Lucarotti C.J."/>
            <person name="Roe A.D."/>
            <person name="Sperling F.A.H."/>
            <person name="Levesque R.C."/>
            <person name="Cusson M."/>
        </authorList>
    </citation>
    <scope>NUCLEOTIDE SEQUENCE [LARGE SCALE GENOMIC DNA]</scope>
    <source>
        <strain evidence="1">Glfc:IPQL:Cfum</strain>
    </source>
</reference>
<accession>A0ACC0KPV9</accession>
<comment type="caution">
    <text evidence="1">The sequence shown here is derived from an EMBL/GenBank/DDBJ whole genome shotgun (WGS) entry which is preliminary data.</text>
</comment>
<evidence type="ECO:0000313" key="1">
    <source>
        <dbReference type="EMBL" id="KAI8438626.1"/>
    </source>
</evidence>
<gene>
    <name evidence="1" type="ORF">MSG28_011061</name>
</gene>
<proteinExistence type="predicted"/>
<protein>
    <submittedName>
        <fullName evidence="1">Uncharacterized protein</fullName>
    </submittedName>
</protein>
<evidence type="ECO:0000313" key="2">
    <source>
        <dbReference type="Proteomes" id="UP001064048"/>
    </source>
</evidence>
<name>A0ACC0KPV9_CHOFU</name>
<dbReference type="EMBL" id="CM046118">
    <property type="protein sequence ID" value="KAI8438626.1"/>
    <property type="molecule type" value="Genomic_DNA"/>
</dbReference>
<sequence length="1452" mass="165624">MWVFLLLTVIILCVVHVLLNYNSLARKMRKIQGPNGHFIVGNAFQFIVSPDDLMDLGRQLAKKFPNIYRFWCYPIGTVTIYSPEDIEIVTSTMKHSEKSRIYLFLKPWLQEGLLLSKGEKWQTRRKILTPTFHFNILRQFSKILQENSQRLLDILYNTAERPIDVVPLNKDNIAEGKSYKEAIYQIGSIVTHRFVRIYLIVDFIFNLTSWGKAQKKVLDTIHRFTSKVIRERKELLRDMDLTSIGEKSDTNDDIFMKRSKKGHDTTASGLTFCMLLMANNKHIQDKAAKEINDYFGDTDRPIEMEDLANLRYLECCIKESLRIYPPVHFISRRLSEDVTLSNYHVPAGVECHISIFDLHHREDLFPNPSVFDPDRFLPENCVGRHPYAYIPFSAGPRNCIVIRERKELLRNTDLTNIGEDNDANEDIFMKKSKKVAMLDLLISAEKEGLIDQAGIQEEVDTFMFEKWRNSAPNFYAAQSIDMRVQEGSHKNADDVLFDMFKNEDTGLLPVGKFLADIEEMYWSAKSNTDGKVASYIPQLARASSENWGSCSKPLTYAMALDTLGPDVVHKYVGTEPSGRNFNELVLDYNMKPHNPMINAGAILVCSLLKQLDKPEMTLAEKFDYVMSFFSRLAGNEVLGFNNACCSMEANCEIMSIMAATLANGGICPITDEKVLRPDSVRNVLSLMHSCGMYDYSGQFAFKVGLPAKSGVSGAMLIVVPNVMGICTWSPPLDPLGNSCRGLQFCDELIERFNFHKYDNIRYASHKKDPRRYKFETTGLSIVNLLFSSASGDISALRRHHLSGMDMTLSDYDGRTALHLAAAEGHLGCVDFLLAQCGVNHDPRDRWGSRPLNEAETFGHTAVVQYLKEWEQTHPKEKTPPAASVDEILDAPPDANDAVKDPSIQEIVSRNGDKVQNFIFTSQHSPHCSFSAATVRNGVETKPNNLQSASNSVRSVFDPRKRDDNSRFLICNLTLDPLTYSSPLLEGRIILRRLPPTMTEEAFLEQVSPIPEHDHFYFAKPDPSLGNNVFSRAYINFVNVEDIYLFRDKFDDYVFVDDKGVEYVSIVEYAPFQRIPKKKKKKDPKCGTIESDPVYQEFLENLTKEPEVESQPKLEYSYPISDDALETFSLAINIIHLVTFQKTKYVAIIVTNMTTNPINRFGLEDDSEENEIKKIKPREWEKDKSSKPKEDSGKIESKEGTVFESKTFREQRKAGVSLVDTKKKLDNERKDSKNDDDEDSDKNKKDKPTKTKDIVREQKSKKYSDTRKERTKQSEIIKSDKQSVTSKSLPIDGKVKSLNHDDIKPFTQLPQVKTDDLSRIIDGMDKKMKLDELQKHLENSNENAHNKNSDESVGVIKIRRSSLESGEVPMKEESSLKRQKSLDDRGKSADREGSEEIEKGDSADRRTERRIRNKDRPSRVIYQPGMGKFSKQRFSKEKETPAKSVNDSEKKDT</sequence>
<dbReference type="Proteomes" id="UP001064048">
    <property type="component" value="Chromosome 18"/>
</dbReference>
<keyword evidence="2" id="KW-1185">Reference proteome</keyword>